<dbReference type="EMBL" id="JBEZAM010000023">
    <property type="protein sequence ID" value="MEU7295149.1"/>
    <property type="molecule type" value="Genomic_DNA"/>
</dbReference>
<dbReference type="Proteomes" id="UP001551210">
    <property type="component" value="Unassembled WGS sequence"/>
</dbReference>
<accession>A0ABV3CY51</accession>
<proteinExistence type="predicted"/>
<comment type="caution">
    <text evidence="1">The sequence shown here is derived from an EMBL/GenBank/DDBJ whole genome shotgun (WGS) entry which is preliminary data.</text>
</comment>
<protein>
    <submittedName>
        <fullName evidence="1">Uncharacterized protein</fullName>
    </submittedName>
</protein>
<evidence type="ECO:0000313" key="1">
    <source>
        <dbReference type="EMBL" id="MEU7295149.1"/>
    </source>
</evidence>
<reference evidence="1 2" key="1">
    <citation type="submission" date="2024-06" db="EMBL/GenBank/DDBJ databases">
        <title>The Natural Products Discovery Center: Release of the First 8490 Sequenced Strains for Exploring Actinobacteria Biosynthetic Diversity.</title>
        <authorList>
            <person name="Kalkreuter E."/>
            <person name="Kautsar S.A."/>
            <person name="Yang D."/>
            <person name="Bader C.D."/>
            <person name="Teijaro C.N."/>
            <person name="Fluegel L."/>
            <person name="Davis C.M."/>
            <person name="Simpson J.R."/>
            <person name="Lauterbach L."/>
            <person name="Steele A.D."/>
            <person name="Gui C."/>
            <person name="Meng S."/>
            <person name="Li G."/>
            <person name="Viehrig K."/>
            <person name="Ye F."/>
            <person name="Su P."/>
            <person name="Kiefer A.F."/>
            <person name="Nichols A."/>
            <person name="Cepeda A.J."/>
            <person name="Yan W."/>
            <person name="Fan B."/>
            <person name="Jiang Y."/>
            <person name="Adhikari A."/>
            <person name="Zheng C.-J."/>
            <person name="Schuster L."/>
            <person name="Cowan T.M."/>
            <person name="Smanski M.J."/>
            <person name="Chevrette M.G."/>
            <person name="De Carvalho L.P.S."/>
            <person name="Shen B."/>
        </authorList>
    </citation>
    <scope>NUCLEOTIDE SEQUENCE [LARGE SCALE GENOMIC DNA]</scope>
    <source>
        <strain evidence="1 2">NPDC045705</strain>
    </source>
</reference>
<sequence>MTAYHFKHLPLGALPGGGVATSAVQIAQTNKRWISPTHPDGHGLAIAEKILDAAHKHLCRDF</sequence>
<keyword evidence="2" id="KW-1185">Reference proteome</keyword>
<organism evidence="1 2">
    <name type="scientific">Streptomyces exfoliatus</name>
    <name type="common">Streptomyces hydrogenans</name>
    <dbReference type="NCBI Taxonomy" id="1905"/>
    <lineage>
        <taxon>Bacteria</taxon>
        <taxon>Bacillati</taxon>
        <taxon>Actinomycetota</taxon>
        <taxon>Actinomycetes</taxon>
        <taxon>Kitasatosporales</taxon>
        <taxon>Streptomycetaceae</taxon>
        <taxon>Streptomyces</taxon>
    </lineage>
</organism>
<name>A0ABV3CY51_STREX</name>
<evidence type="ECO:0000313" key="2">
    <source>
        <dbReference type="Proteomes" id="UP001551210"/>
    </source>
</evidence>
<gene>
    <name evidence="1" type="ORF">AB0A76_18320</name>
</gene>
<dbReference type="RefSeq" id="WP_359209169.1">
    <property type="nucleotide sequence ID" value="NZ_JBEZAM010000023.1"/>
</dbReference>